<feature type="domain" description="PTS EIIA type-2" evidence="6">
    <location>
        <begin position="518"/>
        <end position="660"/>
    </location>
</feature>
<dbReference type="InterPro" id="IPR036634">
    <property type="entry name" value="PRD_sf"/>
</dbReference>
<dbReference type="EMBL" id="CP025536">
    <property type="protein sequence ID" value="AUW96261.1"/>
    <property type="molecule type" value="Genomic_DNA"/>
</dbReference>
<dbReference type="GeneID" id="98392991"/>
<feature type="domain" description="PTS EIIB type-2" evidence="7">
    <location>
        <begin position="405"/>
        <end position="497"/>
    </location>
</feature>
<evidence type="ECO:0000256" key="4">
    <source>
        <dbReference type="ARBA" id="ARBA00023159"/>
    </source>
</evidence>
<dbReference type="Gene3D" id="1.10.1790.10">
    <property type="entry name" value="PRD domain"/>
    <property type="match status" value="2"/>
</dbReference>
<dbReference type="PROSITE" id="PS51372">
    <property type="entry name" value="PRD_2"/>
    <property type="match status" value="2"/>
</dbReference>
<evidence type="ECO:0000259" key="7">
    <source>
        <dbReference type="PROSITE" id="PS51099"/>
    </source>
</evidence>
<dbReference type="InterPro" id="IPR016152">
    <property type="entry name" value="PTrfase/Anion_transptr"/>
</dbReference>
<dbReference type="KEGG" id="splr:C0J00_03575"/>
<dbReference type="GO" id="GO:0003677">
    <property type="term" value="F:DNA binding"/>
    <property type="evidence" value="ECO:0007669"/>
    <property type="project" value="InterPro"/>
</dbReference>
<evidence type="ECO:0000313" key="9">
    <source>
        <dbReference type="EMBL" id="AUW96261.1"/>
    </source>
</evidence>
<dbReference type="InterPro" id="IPR050661">
    <property type="entry name" value="BglG_antiterminators"/>
</dbReference>
<dbReference type="InterPro" id="IPR016032">
    <property type="entry name" value="Sig_transdc_resp-reg_C-effctor"/>
</dbReference>
<dbReference type="GO" id="GO:0009401">
    <property type="term" value="P:phosphoenolpyruvate-dependent sugar phosphotransferase system"/>
    <property type="evidence" value="ECO:0007669"/>
    <property type="project" value="InterPro"/>
</dbReference>
<dbReference type="InterPro" id="IPR013011">
    <property type="entry name" value="PTS_EIIB_2"/>
</dbReference>
<dbReference type="GO" id="GO:0008982">
    <property type="term" value="F:protein-N(PI)-phosphohistidine-sugar phosphotransferase activity"/>
    <property type="evidence" value="ECO:0007669"/>
    <property type="project" value="InterPro"/>
</dbReference>
<feature type="domain" description="PRD" evidence="8">
    <location>
        <begin position="189"/>
        <end position="293"/>
    </location>
</feature>
<dbReference type="InterPro" id="IPR011608">
    <property type="entry name" value="PRD"/>
</dbReference>
<dbReference type="SUPFAM" id="SSF52794">
    <property type="entry name" value="PTS system IIB component-like"/>
    <property type="match status" value="1"/>
</dbReference>
<dbReference type="PANTHER" id="PTHR30185">
    <property type="entry name" value="CRYPTIC BETA-GLUCOSIDE BGL OPERON ANTITERMINATOR"/>
    <property type="match status" value="1"/>
</dbReference>
<dbReference type="Pfam" id="PF00874">
    <property type="entry name" value="PRD"/>
    <property type="match status" value="2"/>
</dbReference>
<name>A0A2L0D3X1_9STRE</name>
<dbReference type="InterPro" id="IPR013196">
    <property type="entry name" value="HTH_11"/>
</dbReference>
<dbReference type="PANTHER" id="PTHR30185:SF18">
    <property type="entry name" value="TRANSCRIPTIONAL REGULATOR MTLR"/>
    <property type="match status" value="1"/>
</dbReference>
<keyword evidence="1" id="KW-0808">Transferase</keyword>
<dbReference type="InterPro" id="IPR036388">
    <property type="entry name" value="WH-like_DNA-bd_sf"/>
</dbReference>
<dbReference type="SUPFAM" id="SSF55804">
    <property type="entry name" value="Phoshotransferase/anion transport protein"/>
    <property type="match status" value="1"/>
</dbReference>
<evidence type="ECO:0000256" key="2">
    <source>
        <dbReference type="ARBA" id="ARBA00022737"/>
    </source>
</evidence>
<dbReference type="InterPro" id="IPR007737">
    <property type="entry name" value="Mga_HTH"/>
</dbReference>
<dbReference type="CDD" id="cd05568">
    <property type="entry name" value="PTS_IIB_bgl_like"/>
    <property type="match status" value="1"/>
</dbReference>
<dbReference type="SUPFAM" id="SSF46894">
    <property type="entry name" value="C-terminal effector domain of the bipartite response regulators"/>
    <property type="match status" value="1"/>
</dbReference>
<dbReference type="Pfam" id="PF05043">
    <property type="entry name" value="Mga"/>
    <property type="match status" value="1"/>
</dbReference>
<evidence type="ECO:0000256" key="1">
    <source>
        <dbReference type="ARBA" id="ARBA00022679"/>
    </source>
</evidence>
<dbReference type="Proteomes" id="UP000238956">
    <property type="component" value="Chromosome"/>
</dbReference>
<dbReference type="Pfam" id="PF00359">
    <property type="entry name" value="PTS_EIIA_2"/>
    <property type="match status" value="1"/>
</dbReference>
<keyword evidence="4" id="KW-0010">Activator</keyword>
<dbReference type="PROSITE" id="PS51094">
    <property type="entry name" value="PTS_EIIA_TYPE_2"/>
    <property type="match status" value="1"/>
</dbReference>
<dbReference type="GO" id="GO:0006355">
    <property type="term" value="P:regulation of DNA-templated transcription"/>
    <property type="evidence" value="ECO:0007669"/>
    <property type="project" value="InterPro"/>
</dbReference>
<dbReference type="OrthoDB" id="3710983at2"/>
<evidence type="ECO:0000256" key="5">
    <source>
        <dbReference type="ARBA" id="ARBA00023163"/>
    </source>
</evidence>
<protein>
    <submittedName>
        <fullName evidence="9">Transcription antiterminator BglG</fullName>
    </submittedName>
</protein>
<dbReference type="InterPro" id="IPR036095">
    <property type="entry name" value="PTS_EIIB-like_sf"/>
</dbReference>
<dbReference type="Pfam" id="PF02302">
    <property type="entry name" value="PTS_IIB"/>
    <property type="match status" value="1"/>
</dbReference>
<dbReference type="InterPro" id="IPR002178">
    <property type="entry name" value="PTS_EIIA_type-2_dom"/>
</dbReference>
<reference evidence="9 10" key="2">
    <citation type="submission" date="2018-02" db="EMBL/GenBank/DDBJ databases">
        <title>Whole genome sequencing analysis of Streptococcus pluranimalium isolated from cattle infected mastitis in China.</title>
        <authorList>
            <person name="Zhang J.-R."/>
            <person name="Hu G.-Z."/>
        </authorList>
    </citation>
    <scope>NUCLEOTIDE SEQUENCE [LARGE SCALE GENOMIC DNA]</scope>
    <source>
        <strain evidence="9 10">TH11417</strain>
    </source>
</reference>
<evidence type="ECO:0000259" key="8">
    <source>
        <dbReference type="PROSITE" id="PS51372"/>
    </source>
</evidence>
<dbReference type="SUPFAM" id="SSF63520">
    <property type="entry name" value="PTS-regulatory domain, PRD"/>
    <property type="match status" value="2"/>
</dbReference>
<dbReference type="InterPro" id="IPR003501">
    <property type="entry name" value="PTS_EIIB_2/3"/>
</dbReference>
<proteinExistence type="predicted"/>
<accession>A0A2L0D3X1</accession>
<organism evidence="9 10">
    <name type="scientific">Streptococcus pluranimalium</name>
    <dbReference type="NCBI Taxonomy" id="82348"/>
    <lineage>
        <taxon>Bacteria</taxon>
        <taxon>Bacillati</taxon>
        <taxon>Bacillota</taxon>
        <taxon>Bacilli</taxon>
        <taxon>Lactobacillales</taxon>
        <taxon>Streptococcaceae</taxon>
        <taxon>Streptococcus</taxon>
    </lineage>
</organism>
<evidence type="ECO:0000313" key="10">
    <source>
        <dbReference type="Proteomes" id="UP000238956"/>
    </source>
</evidence>
<dbReference type="Gene3D" id="3.40.930.10">
    <property type="entry name" value="Mannitol-specific EII, Chain A"/>
    <property type="match status" value="1"/>
</dbReference>
<dbReference type="Gene3D" id="3.40.50.2300">
    <property type="match status" value="1"/>
</dbReference>
<dbReference type="AlphaFoldDB" id="A0A2L0D3X1"/>
<dbReference type="RefSeq" id="WP_104967595.1">
    <property type="nucleotide sequence ID" value="NZ_CP025536.1"/>
</dbReference>
<dbReference type="PROSITE" id="PS51099">
    <property type="entry name" value="PTS_EIIB_TYPE_2"/>
    <property type="match status" value="1"/>
</dbReference>
<sequence length="663" mass="76423">MLNTKEKMILQYLYQHRGDYSTSKVLADYLSYSDRTIRTYIKKLSSDLSVEETGFRIVSKQGFGYQLEVIDDDTYHHFLIKNDLALGLDYGDIENRHKAILNKLIFEEETILFDDLADQLFVSRSTLSSDFKKIRSQLAKYQLSIESKPYRGVYVLGNEQDKRHFIMDYFFGDQFQQNMSHFVGKNILDLPLSLEELTIMVLDECRNQGLKLSDYAIQNLVIHLGLAIQRFQKGFNISPIDLDPVKYQKELAVAQNINKRLSNRLKEVEVIPTEETAYIALHLISKSVTEQQSLNLMANLRQEVSLHLEAYDQKEGYDFSNDMSLIEGLLTHLEILLERLTNNIHLDNPLLEDIQKRYLDIFRLTTDFMSELPSFQPYRLSADEIAYVALHFMASIERQKEKNKLNVLVICATGFGSAQMLKNRIINELGQLVTISDVIGYYDLTNDKLKNIDVIISTIDLSNLVFNIPVQTVSVFLSDQEVLEAKKTFSKLRGRHHQKTLQQEDYLIGEDTLLSSFDDYFSKENFMVLENATKSEVISKLIQRLIPDEASQQEELEDLIKGRERLSTLVFDQDIAVPHPLKPICEKHQIAVAVVKNGLYWEDGFENIKLVFLVAPSIYSNEGLKPITSRIVDLVDLPDVKNDLIKAKDFETFKAIFLDSKRS</sequence>
<reference evidence="9 10" key="1">
    <citation type="submission" date="2017-12" db="EMBL/GenBank/DDBJ databases">
        <authorList>
            <person name="Hurst M.R.H."/>
        </authorList>
    </citation>
    <scope>NUCLEOTIDE SEQUENCE [LARGE SCALE GENOMIC DNA]</scope>
    <source>
        <strain evidence="9 10">TH11417</strain>
    </source>
</reference>
<feature type="domain" description="PRD" evidence="8">
    <location>
        <begin position="295"/>
        <end position="402"/>
    </location>
</feature>
<evidence type="ECO:0000256" key="3">
    <source>
        <dbReference type="ARBA" id="ARBA00023015"/>
    </source>
</evidence>
<dbReference type="Gene3D" id="1.10.10.10">
    <property type="entry name" value="Winged helix-like DNA-binding domain superfamily/Winged helix DNA-binding domain"/>
    <property type="match status" value="2"/>
</dbReference>
<evidence type="ECO:0000259" key="6">
    <source>
        <dbReference type="PROSITE" id="PS51094"/>
    </source>
</evidence>
<keyword evidence="5" id="KW-0804">Transcription</keyword>
<dbReference type="Pfam" id="PF08279">
    <property type="entry name" value="HTH_11"/>
    <property type="match status" value="1"/>
</dbReference>
<keyword evidence="10" id="KW-1185">Reference proteome</keyword>
<keyword evidence="3" id="KW-0805">Transcription regulation</keyword>
<keyword evidence="2" id="KW-0677">Repeat</keyword>
<gene>
    <name evidence="9" type="ORF">C0J00_03575</name>
</gene>